<dbReference type="EMBL" id="CAVLEF010000003">
    <property type="protein sequence ID" value="CAK1542322.1"/>
    <property type="molecule type" value="Genomic_DNA"/>
</dbReference>
<reference evidence="2 3" key="1">
    <citation type="submission" date="2023-11" db="EMBL/GenBank/DDBJ databases">
        <authorList>
            <person name="Okamura Y."/>
        </authorList>
    </citation>
    <scope>NUCLEOTIDE SEQUENCE [LARGE SCALE GENOMIC DNA]</scope>
</reference>
<evidence type="ECO:0000256" key="1">
    <source>
        <dbReference type="SAM" id="MobiDB-lite"/>
    </source>
</evidence>
<dbReference type="Proteomes" id="UP001497472">
    <property type="component" value="Unassembled WGS sequence"/>
</dbReference>
<organism evidence="2 3">
    <name type="scientific">Leptosia nina</name>
    <dbReference type="NCBI Taxonomy" id="320188"/>
    <lineage>
        <taxon>Eukaryota</taxon>
        <taxon>Metazoa</taxon>
        <taxon>Ecdysozoa</taxon>
        <taxon>Arthropoda</taxon>
        <taxon>Hexapoda</taxon>
        <taxon>Insecta</taxon>
        <taxon>Pterygota</taxon>
        <taxon>Neoptera</taxon>
        <taxon>Endopterygota</taxon>
        <taxon>Lepidoptera</taxon>
        <taxon>Glossata</taxon>
        <taxon>Ditrysia</taxon>
        <taxon>Papilionoidea</taxon>
        <taxon>Pieridae</taxon>
        <taxon>Pierinae</taxon>
        <taxon>Leptosia</taxon>
    </lineage>
</organism>
<evidence type="ECO:0000313" key="2">
    <source>
        <dbReference type="EMBL" id="CAK1542322.1"/>
    </source>
</evidence>
<keyword evidence="3" id="KW-1185">Reference proteome</keyword>
<name>A0AAV1J0E0_9NEOP</name>
<dbReference type="AlphaFoldDB" id="A0AAV1J0E0"/>
<feature type="region of interest" description="Disordered" evidence="1">
    <location>
        <begin position="57"/>
        <end position="80"/>
    </location>
</feature>
<comment type="caution">
    <text evidence="2">The sequence shown here is derived from an EMBL/GenBank/DDBJ whole genome shotgun (WGS) entry which is preliminary data.</text>
</comment>
<proteinExistence type="predicted"/>
<accession>A0AAV1J0E0</accession>
<protein>
    <submittedName>
        <fullName evidence="2">Uncharacterized protein</fullName>
    </submittedName>
</protein>
<evidence type="ECO:0000313" key="3">
    <source>
        <dbReference type="Proteomes" id="UP001497472"/>
    </source>
</evidence>
<gene>
    <name evidence="2" type="ORF">LNINA_LOCUS2226</name>
</gene>
<sequence length="140" mass="15785">MRLAAQLKENITKNKSVLAEVPKTAKGIQNDQSVISPRVIKKSTVLMRNKYFKCAADNKKDGLPASPKTDLDKTLVSQEKPSKIPRRIFAAPINVDLNKDRRTYKSIISPRTFYKSSKKTLDDSAIKKIPRKNSKLNTTL</sequence>